<keyword evidence="4" id="KW-1185">Reference proteome</keyword>
<accession>A0A329MRP5</accession>
<keyword evidence="1" id="KW-0378">Hydrolase</keyword>
<protein>
    <recommendedName>
        <fullName evidence="2">CBM-cenC domain-containing protein</fullName>
    </recommendedName>
</protein>
<dbReference type="GO" id="GO:0016798">
    <property type="term" value="F:hydrolase activity, acting on glycosyl bonds"/>
    <property type="evidence" value="ECO:0007669"/>
    <property type="project" value="InterPro"/>
</dbReference>
<dbReference type="EMBL" id="QMFB01000002">
    <property type="protein sequence ID" value="RAV22464.1"/>
    <property type="molecule type" value="Genomic_DNA"/>
</dbReference>
<gene>
    <name evidence="3" type="ORF">DQG23_05865</name>
</gene>
<feature type="domain" description="CBM-cenC" evidence="2">
    <location>
        <begin position="37"/>
        <end position="173"/>
    </location>
</feature>
<comment type="caution">
    <text evidence="3">The sequence shown here is derived from an EMBL/GenBank/DDBJ whole genome shotgun (WGS) entry which is preliminary data.</text>
</comment>
<dbReference type="InterPro" id="IPR003305">
    <property type="entry name" value="CenC_carb-bd"/>
</dbReference>
<organism evidence="3 4">
    <name type="scientific">Paenibacillus contaminans</name>
    <dbReference type="NCBI Taxonomy" id="450362"/>
    <lineage>
        <taxon>Bacteria</taxon>
        <taxon>Bacillati</taxon>
        <taxon>Bacillota</taxon>
        <taxon>Bacilli</taxon>
        <taxon>Bacillales</taxon>
        <taxon>Paenibacillaceae</taxon>
        <taxon>Paenibacillus</taxon>
    </lineage>
</organism>
<evidence type="ECO:0000259" key="2">
    <source>
        <dbReference type="Pfam" id="PF02018"/>
    </source>
</evidence>
<dbReference type="AlphaFoldDB" id="A0A329MRP5"/>
<dbReference type="Gene3D" id="2.60.40.1180">
    <property type="entry name" value="Golgi alpha-mannosidase II"/>
    <property type="match status" value="1"/>
</dbReference>
<dbReference type="Gene3D" id="3.20.20.80">
    <property type="entry name" value="Glycosidases"/>
    <property type="match status" value="1"/>
</dbReference>
<dbReference type="InterPro" id="IPR017853">
    <property type="entry name" value="GH"/>
</dbReference>
<reference evidence="3 4" key="1">
    <citation type="journal article" date="2009" name="Int. J. Syst. Evol. Microbiol.">
        <title>Paenibacillus contaminans sp. nov., isolated from a contaminated laboratory plate.</title>
        <authorList>
            <person name="Chou J.H."/>
            <person name="Lee J.H."/>
            <person name="Lin M.C."/>
            <person name="Chang P.S."/>
            <person name="Arun A.B."/>
            <person name="Young C.C."/>
            <person name="Chen W.M."/>
        </authorList>
    </citation>
    <scope>NUCLEOTIDE SEQUENCE [LARGE SCALE GENOMIC DNA]</scope>
    <source>
        <strain evidence="3 4">CKOBP-6</strain>
    </source>
</reference>
<dbReference type="SUPFAM" id="SSF51011">
    <property type="entry name" value="Glycosyl hydrolase domain"/>
    <property type="match status" value="1"/>
</dbReference>
<dbReference type="InterPro" id="IPR013780">
    <property type="entry name" value="Glyco_hydro_b"/>
</dbReference>
<evidence type="ECO:0000313" key="3">
    <source>
        <dbReference type="EMBL" id="RAV22464.1"/>
    </source>
</evidence>
<dbReference type="Proteomes" id="UP000250369">
    <property type="component" value="Unassembled WGS sequence"/>
</dbReference>
<dbReference type="Gene3D" id="2.60.120.260">
    <property type="entry name" value="Galactose-binding domain-like"/>
    <property type="match status" value="2"/>
</dbReference>
<dbReference type="Pfam" id="PF02018">
    <property type="entry name" value="CBM_4_9"/>
    <property type="match status" value="2"/>
</dbReference>
<dbReference type="InterPro" id="IPR008979">
    <property type="entry name" value="Galactose-bd-like_sf"/>
</dbReference>
<dbReference type="OrthoDB" id="9774262at2"/>
<evidence type="ECO:0000256" key="1">
    <source>
        <dbReference type="ARBA" id="ARBA00022801"/>
    </source>
</evidence>
<feature type="domain" description="CBM-cenC" evidence="2">
    <location>
        <begin position="637"/>
        <end position="766"/>
    </location>
</feature>
<name>A0A329MRP5_9BACL</name>
<dbReference type="RefSeq" id="WP_113029870.1">
    <property type="nucleotide sequence ID" value="NZ_QMFB01000002.1"/>
</dbReference>
<dbReference type="SUPFAM" id="SSF51445">
    <property type="entry name" value="(Trans)glycosidases"/>
    <property type="match status" value="1"/>
</dbReference>
<evidence type="ECO:0000313" key="4">
    <source>
        <dbReference type="Proteomes" id="UP000250369"/>
    </source>
</evidence>
<dbReference type="SUPFAM" id="SSF49785">
    <property type="entry name" value="Galactose-binding domain-like"/>
    <property type="match status" value="2"/>
</dbReference>
<sequence>MLGSASKKASLFVCFILLAQLLMSVSFSPKALSNGTNLLQNPSFETVTNGNPNFWSAYGGWSNPEVDLSASAAHSGNYGISIQTQQTTNPFTVQNIAIDELATYEYSAWLKSSGVTGSGIGIKVEYYSGPPSAATWISGINGPRVTSYTGGWQQLSFQLTAPEGAKTASVYLRLYGTGQVSFDDASVIMVKPTPKISIFTDQIFYYSDLTQGKASMKVRLPAAELAGKTVDVAIKRKDTGATYAQSLGITAAAQLEYTFDPSGMQLEVPYEASAVLKDGSGAELETVTAAVYRWNRPTSLPADGQLQVNGTPFFPVIAYHVNPSQYSDMHDIGVNTVQGVATNSAATAQNYLDQAQANGLKLLFPLYYGMKVKENYTLMQQQVTQFKDHPALLGWMIMDEPSTNGISVEDLTGAYQIIRSIDDVHPVYMTEADASQFENYGRIPDVLAIDPYPLNRSPITMVGDYARKALTDVHGVKPVWTILQTFMIPGTVWNYLPNITEVRNMAYQAFLSGTNGFGYYSINDPGWSLPNSVLWPGLEAFRSELALMGQLATAVKTGGVRSNGTDYGVWTMGGDTYVVALNETNQPKTVTIPLPQSGMHAELLYGDSPNSFDVAGNQLTAGLSAYQTKVYKISCCNLVSNPGFENAASGGTAPLNWLMRAGTWDTATFHNGLRSGMLSPDSANAWNVLNSFEFAVVPGQTYVLNGWVKNASTAGSVALGIRSINAAGVSITYTWKETDRSSVWTRYELTYTAPANAVTAQIYFKADQAANGNAWLDDVYMR</sequence>
<proteinExistence type="predicted"/>